<evidence type="ECO:0000256" key="1">
    <source>
        <dbReference type="ARBA" id="ARBA00022679"/>
    </source>
</evidence>
<keyword evidence="4" id="KW-1185">Reference proteome</keyword>
<dbReference type="CDD" id="cd02440">
    <property type="entry name" value="AdoMet_MTases"/>
    <property type="match status" value="1"/>
</dbReference>
<dbReference type="Pfam" id="PF13649">
    <property type="entry name" value="Methyltransf_25"/>
    <property type="match status" value="1"/>
</dbReference>
<feature type="domain" description="Methyltransferase" evidence="2">
    <location>
        <begin position="60"/>
        <end position="156"/>
    </location>
</feature>
<sequence>MSIASETHFSAPEVYGSRAIANIARALPFVERAYASVRFSILRPKLLSVMDLMLTDEGRILDVGCGFGLFAAYFGQTQPKRSIVGIDPNARRIDMAREVAKSIGCTAHRFHVGDVRDVPLQGSFDAAYVLDVMHHIPAEDQRPVLERLRDLLVPGGMLLIKDITTEPRFGLLFTEVLDRVMVGWKEPLAYRHHQDWGAMLTSLGFKVRIVRVPDVLPYPHVVIAATKL</sequence>
<evidence type="ECO:0000259" key="2">
    <source>
        <dbReference type="Pfam" id="PF13649"/>
    </source>
</evidence>
<dbReference type="GO" id="GO:0032259">
    <property type="term" value="P:methylation"/>
    <property type="evidence" value="ECO:0007669"/>
    <property type="project" value="UniProtKB-KW"/>
</dbReference>
<dbReference type="Gene3D" id="3.40.50.150">
    <property type="entry name" value="Vaccinia Virus protein VP39"/>
    <property type="match status" value="1"/>
</dbReference>
<proteinExistence type="predicted"/>
<dbReference type="Proteomes" id="UP001379533">
    <property type="component" value="Chromosome"/>
</dbReference>
<reference evidence="3 4" key="1">
    <citation type="submission" date="2021-12" db="EMBL/GenBank/DDBJ databases">
        <title>Discovery of the Pendulisporaceae a myxobacterial family with distinct sporulation behavior and unique specialized metabolism.</title>
        <authorList>
            <person name="Garcia R."/>
            <person name="Popoff A."/>
            <person name="Bader C.D."/>
            <person name="Loehr J."/>
            <person name="Walesch S."/>
            <person name="Walt C."/>
            <person name="Boldt J."/>
            <person name="Bunk B."/>
            <person name="Haeckl F.J.F.P.J."/>
            <person name="Gunesch A.P."/>
            <person name="Birkelbach J."/>
            <person name="Nuebel U."/>
            <person name="Pietschmann T."/>
            <person name="Bach T."/>
            <person name="Mueller R."/>
        </authorList>
    </citation>
    <scope>NUCLEOTIDE SEQUENCE [LARGE SCALE GENOMIC DNA]</scope>
    <source>
        <strain evidence="3 4">MSr12523</strain>
    </source>
</reference>
<dbReference type="EMBL" id="CP089982">
    <property type="protein sequence ID" value="WXA94954.1"/>
    <property type="molecule type" value="Genomic_DNA"/>
</dbReference>
<dbReference type="RefSeq" id="WP_394845562.1">
    <property type="nucleotide sequence ID" value="NZ_CP089982.1"/>
</dbReference>
<dbReference type="InterPro" id="IPR041698">
    <property type="entry name" value="Methyltransf_25"/>
</dbReference>
<dbReference type="SUPFAM" id="SSF53335">
    <property type="entry name" value="S-adenosyl-L-methionine-dependent methyltransferases"/>
    <property type="match status" value="1"/>
</dbReference>
<accession>A0ABZ2KA52</accession>
<dbReference type="InterPro" id="IPR029063">
    <property type="entry name" value="SAM-dependent_MTases_sf"/>
</dbReference>
<evidence type="ECO:0000313" key="4">
    <source>
        <dbReference type="Proteomes" id="UP001379533"/>
    </source>
</evidence>
<dbReference type="PANTHER" id="PTHR43861">
    <property type="entry name" value="TRANS-ACONITATE 2-METHYLTRANSFERASE-RELATED"/>
    <property type="match status" value="1"/>
</dbReference>
<dbReference type="GO" id="GO:0008168">
    <property type="term" value="F:methyltransferase activity"/>
    <property type="evidence" value="ECO:0007669"/>
    <property type="project" value="UniProtKB-KW"/>
</dbReference>
<organism evidence="3 4">
    <name type="scientific">Pendulispora brunnea</name>
    <dbReference type="NCBI Taxonomy" id="2905690"/>
    <lineage>
        <taxon>Bacteria</taxon>
        <taxon>Pseudomonadati</taxon>
        <taxon>Myxococcota</taxon>
        <taxon>Myxococcia</taxon>
        <taxon>Myxococcales</taxon>
        <taxon>Sorangiineae</taxon>
        <taxon>Pendulisporaceae</taxon>
        <taxon>Pendulispora</taxon>
    </lineage>
</organism>
<protein>
    <submittedName>
        <fullName evidence="3">Class I SAM-dependent methyltransferase</fullName>
    </submittedName>
</protein>
<keyword evidence="1" id="KW-0808">Transferase</keyword>
<evidence type="ECO:0000313" key="3">
    <source>
        <dbReference type="EMBL" id="WXA94954.1"/>
    </source>
</evidence>
<name>A0ABZ2KA52_9BACT</name>
<gene>
    <name evidence="3" type="ORF">LZC95_52095</name>
</gene>
<keyword evidence="3" id="KW-0489">Methyltransferase</keyword>